<sequence>MAPDCFACTLSADWLYVPDLITTVTPERTVEEKRAEQRTGRTNQKRRSRPVEEVQVLEEVHVMEEVQVLEVMEDKEDETGAAEVSLQSPPTAQKQDTKNELTDTALEGELTATESDQDEDLRTQTEWERRLAASPFRRLDDAPMIEPLEHDQEGWLTAHQAPPPQPIREKSYTLGRSYDTSSGMVVTMVTTESGRDDVIAGRPLITICEVKTPPCDIICDVTGGGGASAIAPLSSHLSPAPSPGHLTGRVTPPAVRVTSEKVETLFLKAESCDPDQPMAEQPQVATVAPPPSNPPPPPPGRADDVTEEVAGDDANDANQANSDAAVEEAIDSAVRRANDANQDSINANLTDSQAAQEANRPRPFQHYYDNQHSDEKEEEEEGWRFRGNSPTPSLPRPQSSANQRQPSDLSDEDKPLQEAKTHQTSLLLSSQTFTAETANTTTTTHITKTVKGGVSETRIEKRIVISGDTEIDHDQALEAALSEARRQHPELSVTRVVVHKETEVSPDHVTD</sequence>
<dbReference type="Pfam" id="PF05902">
    <property type="entry name" value="4_1_CTD"/>
    <property type="match status" value="1"/>
</dbReference>
<feature type="domain" description="Band 4.1 C-terminal" evidence="2">
    <location>
        <begin position="416"/>
        <end position="503"/>
    </location>
</feature>
<comment type="caution">
    <text evidence="3">The sequence shown here is derived from an EMBL/GenBank/DDBJ whole genome shotgun (WGS) entry which is preliminary data.</text>
</comment>
<keyword evidence="4" id="KW-1185">Reference proteome</keyword>
<feature type="region of interest" description="Disordered" evidence="1">
    <location>
        <begin position="272"/>
        <end position="306"/>
    </location>
</feature>
<dbReference type="GO" id="GO:0005198">
    <property type="term" value="F:structural molecule activity"/>
    <property type="evidence" value="ECO:0007669"/>
    <property type="project" value="InterPro"/>
</dbReference>
<dbReference type="InterPro" id="IPR008379">
    <property type="entry name" value="Band_4.1_C"/>
</dbReference>
<feature type="region of interest" description="Disordered" evidence="1">
    <location>
        <begin position="347"/>
        <end position="432"/>
    </location>
</feature>
<dbReference type="Proteomes" id="UP001228049">
    <property type="component" value="Unassembled WGS sequence"/>
</dbReference>
<dbReference type="GO" id="GO:0005856">
    <property type="term" value="C:cytoskeleton"/>
    <property type="evidence" value="ECO:0007669"/>
    <property type="project" value="InterPro"/>
</dbReference>
<dbReference type="GO" id="GO:0003779">
    <property type="term" value="F:actin binding"/>
    <property type="evidence" value="ECO:0007669"/>
    <property type="project" value="InterPro"/>
</dbReference>
<feature type="compositionally biased region" description="Polar residues" evidence="1">
    <location>
        <begin position="422"/>
        <end position="431"/>
    </location>
</feature>
<dbReference type="GO" id="GO:0031032">
    <property type="term" value="P:actomyosin structure organization"/>
    <property type="evidence" value="ECO:0007669"/>
    <property type="project" value="TreeGrafter"/>
</dbReference>
<feature type="compositionally biased region" description="Polar residues" evidence="1">
    <location>
        <begin position="85"/>
        <end position="94"/>
    </location>
</feature>
<accession>A0AAD9EW33</accession>
<feature type="compositionally biased region" description="Basic and acidic residues" evidence="1">
    <location>
        <begin position="412"/>
        <end position="421"/>
    </location>
</feature>
<dbReference type="AlphaFoldDB" id="A0AAD9EW33"/>
<reference evidence="3" key="1">
    <citation type="submission" date="2023-04" db="EMBL/GenBank/DDBJ databases">
        <title>Chromosome-level genome of Chaenocephalus aceratus.</title>
        <authorList>
            <person name="Park H."/>
        </authorList>
    </citation>
    <scope>NUCLEOTIDE SEQUENCE</scope>
    <source>
        <strain evidence="3">DE</strain>
        <tissue evidence="3">Muscle</tissue>
    </source>
</reference>
<protein>
    <submittedName>
        <fullName evidence="3">Band 4.1-like protein 3</fullName>
    </submittedName>
</protein>
<dbReference type="EMBL" id="JASDAP010000022">
    <property type="protein sequence ID" value="KAK1883593.1"/>
    <property type="molecule type" value="Genomic_DNA"/>
</dbReference>
<organism evidence="3 4">
    <name type="scientific">Dissostichus eleginoides</name>
    <name type="common">Patagonian toothfish</name>
    <name type="synonym">Dissostichus amissus</name>
    <dbReference type="NCBI Taxonomy" id="100907"/>
    <lineage>
        <taxon>Eukaryota</taxon>
        <taxon>Metazoa</taxon>
        <taxon>Chordata</taxon>
        <taxon>Craniata</taxon>
        <taxon>Vertebrata</taxon>
        <taxon>Euteleostomi</taxon>
        <taxon>Actinopterygii</taxon>
        <taxon>Neopterygii</taxon>
        <taxon>Teleostei</taxon>
        <taxon>Neoteleostei</taxon>
        <taxon>Acanthomorphata</taxon>
        <taxon>Eupercaria</taxon>
        <taxon>Perciformes</taxon>
        <taxon>Notothenioidei</taxon>
        <taxon>Nototheniidae</taxon>
        <taxon>Dissostichus</taxon>
    </lineage>
</organism>
<feature type="region of interest" description="Disordered" evidence="1">
    <location>
        <begin position="74"/>
        <end position="100"/>
    </location>
</feature>
<feature type="compositionally biased region" description="Basic and acidic residues" evidence="1">
    <location>
        <begin position="29"/>
        <end position="39"/>
    </location>
</feature>
<feature type="region of interest" description="Disordered" evidence="1">
    <location>
        <begin position="29"/>
        <end position="52"/>
    </location>
</feature>
<dbReference type="PANTHER" id="PTHR23280">
    <property type="entry name" value="4.1 G PROTEIN"/>
    <property type="match status" value="1"/>
</dbReference>
<dbReference type="GO" id="GO:0005886">
    <property type="term" value="C:plasma membrane"/>
    <property type="evidence" value="ECO:0007669"/>
    <property type="project" value="TreeGrafter"/>
</dbReference>
<evidence type="ECO:0000313" key="3">
    <source>
        <dbReference type="EMBL" id="KAK1883593.1"/>
    </source>
</evidence>
<evidence type="ECO:0000259" key="2">
    <source>
        <dbReference type="Pfam" id="PF05902"/>
    </source>
</evidence>
<evidence type="ECO:0000313" key="4">
    <source>
        <dbReference type="Proteomes" id="UP001228049"/>
    </source>
</evidence>
<name>A0AAD9EW33_DISEL</name>
<gene>
    <name evidence="3" type="ORF">KUDE01_021919</name>
</gene>
<feature type="compositionally biased region" description="Pro residues" evidence="1">
    <location>
        <begin position="288"/>
        <end position="300"/>
    </location>
</feature>
<dbReference type="PANTHER" id="PTHR23280:SF21">
    <property type="entry name" value="PROTEIN 4.1 HOMOLOG"/>
    <property type="match status" value="1"/>
</dbReference>
<proteinExistence type="predicted"/>
<feature type="compositionally biased region" description="Polar residues" evidence="1">
    <location>
        <begin position="388"/>
        <end position="408"/>
    </location>
</feature>
<feature type="compositionally biased region" description="Polar residues" evidence="1">
    <location>
        <begin position="347"/>
        <end position="356"/>
    </location>
</feature>
<evidence type="ECO:0000256" key="1">
    <source>
        <dbReference type="SAM" id="MobiDB-lite"/>
    </source>
</evidence>